<feature type="signal peptide" evidence="1">
    <location>
        <begin position="1"/>
        <end position="18"/>
    </location>
</feature>
<organism evidence="2 3">
    <name type="scientific">Mesorhabditis belari</name>
    <dbReference type="NCBI Taxonomy" id="2138241"/>
    <lineage>
        <taxon>Eukaryota</taxon>
        <taxon>Metazoa</taxon>
        <taxon>Ecdysozoa</taxon>
        <taxon>Nematoda</taxon>
        <taxon>Chromadorea</taxon>
        <taxon>Rhabditida</taxon>
        <taxon>Rhabditina</taxon>
        <taxon>Rhabditomorpha</taxon>
        <taxon>Rhabditoidea</taxon>
        <taxon>Rhabditidae</taxon>
        <taxon>Mesorhabditinae</taxon>
        <taxon>Mesorhabditis</taxon>
    </lineage>
</organism>
<evidence type="ECO:0000313" key="2">
    <source>
        <dbReference type="Proteomes" id="UP000887575"/>
    </source>
</evidence>
<proteinExistence type="predicted"/>
<reference evidence="3" key="1">
    <citation type="submission" date="2024-02" db="UniProtKB">
        <authorList>
            <consortium name="WormBaseParasite"/>
        </authorList>
    </citation>
    <scope>IDENTIFICATION</scope>
</reference>
<accession>A0AAF3FQY6</accession>
<evidence type="ECO:0000256" key="1">
    <source>
        <dbReference type="SAM" id="SignalP"/>
    </source>
</evidence>
<feature type="chain" id="PRO_5042045974" evidence="1">
    <location>
        <begin position="19"/>
        <end position="142"/>
    </location>
</feature>
<dbReference type="Proteomes" id="UP000887575">
    <property type="component" value="Unassembled WGS sequence"/>
</dbReference>
<dbReference type="AlphaFoldDB" id="A0AAF3FQY6"/>
<keyword evidence="1" id="KW-0732">Signal</keyword>
<keyword evidence="2" id="KW-1185">Reference proteome</keyword>
<name>A0AAF3FQY6_9BILA</name>
<evidence type="ECO:0000313" key="3">
    <source>
        <dbReference type="WBParaSite" id="MBELARI_LOCUS9535"/>
    </source>
</evidence>
<dbReference type="WBParaSite" id="MBELARI_LOCUS9535">
    <property type="protein sequence ID" value="MBELARI_LOCUS9535"/>
    <property type="gene ID" value="MBELARI_LOCUS9535"/>
</dbReference>
<sequence>MTAFLLIFTVLVIFPNLSENCASNGVCGGYDGCPPAPPPSSCSCPGSYGCGRFGCYRMGARDCKRKRKADRTFLAKYPRRQPQFKEVHTGNHLAAITQSAVLEMESPQRLPAQNVSSFVIKNPAVSLHSISPMSHVSIVLRA</sequence>
<protein>
    <submittedName>
        <fullName evidence="3">Uncharacterized protein</fullName>
    </submittedName>
</protein>